<sequence>MRLEVENVWGGYGSGDVIRGVSCRADGGEILCLVGPNGCGKTTLFRLLLGALPLRRGEIRIDGKSIAAYSPRELARQIAYIPQSHTPVFSYSVLEAVLMGRASHLSALDAPRAADREAALEALARIHAVHLAHQNYATLSGGQRQLVLIARAICQAAKIFVMDEPAANLDYANHQLLMSVIQDLARRGYLIVMSTHSPEHPASIGTRVLLVKEGQVAGFGPPGQVITPENLQAVYGIEMDVVTVLDRYGVSHTICLPVEAPR</sequence>
<comment type="caution">
    <text evidence="6">The sequence shown here is derived from an EMBL/GenBank/DDBJ whole genome shotgun (WGS) entry which is preliminary data.</text>
</comment>
<evidence type="ECO:0000313" key="7">
    <source>
        <dbReference type="Proteomes" id="UP000824239"/>
    </source>
</evidence>
<organism evidence="6 7">
    <name type="scientific">Candidatus Avoscillospira avicola</name>
    <dbReference type="NCBI Taxonomy" id="2840706"/>
    <lineage>
        <taxon>Bacteria</taxon>
        <taxon>Bacillati</taxon>
        <taxon>Bacillota</taxon>
        <taxon>Clostridia</taxon>
        <taxon>Eubacteriales</taxon>
        <taxon>Oscillospiraceae</taxon>
        <taxon>Oscillospiraceae incertae sedis</taxon>
        <taxon>Candidatus Avoscillospira</taxon>
    </lineage>
</organism>
<evidence type="ECO:0000259" key="5">
    <source>
        <dbReference type="PROSITE" id="PS50893"/>
    </source>
</evidence>
<dbReference type="InterPro" id="IPR003593">
    <property type="entry name" value="AAA+_ATPase"/>
</dbReference>
<evidence type="ECO:0000256" key="3">
    <source>
        <dbReference type="ARBA" id="ARBA00022741"/>
    </source>
</evidence>
<dbReference type="Pfam" id="PF00005">
    <property type="entry name" value="ABC_tran"/>
    <property type="match status" value="1"/>
</dbReference>
<reference evidence="6" key="2">
    <citation type="journal article" date="2021" name="PeerJ">
        <title>Extensive microbial diversity within the chicken gut microbiome revealed by metagenomics and culture.</title>
        <authorList>
            <person name="Gilroy R."/>
            <person name="Ravi A."/>
            <person name="Getino M."/>
            <person name="Pursley I."/>
            <person name="Horton D.L."/>
            <person name="Alikhan N.F."/>
            <person name="Baker D."/>
            <person name="Gharbi K."/>
            <person name="Hall N."/>
            <person name="Watson M."/>
            <person name="Adriaenssens E.M."/>
            <person name="Foster-Nyarko E."/>
            <person name="Jarju S."/>
            <person name="Secka A."/>
            <person name="Antonio M."/>
            <person name="Oren A."/>
            <person name="Chaudhuri R.R."/>
            <person name="La Ragione R."/>
            <person name="Hildebrand F."/>
            <person name="Pallen M.J."/>
        </authorList>
    </citation>
    <scope>NUCLEOTIDE SEQUENCE</scope>
    <source>
        <strain evidence="6">ChiBcec15-4380</strain>
    </source>
</reference>
<dbReference type="SUPFAM" id="SSF52540">
    <property type="entry name" value="P-loop containing nucleoside triphosphate hydrolases"/>
    <property type="match status" value="1"/>
</dbReference>
<dbReference type="SMART" id="SM00382">
    <property type="entry name" value="AAA"/>
    <property type="match status" value="1"/>
</dbReference>
<dbReference type="PROSITE" id="PS50893">
    <property type="entry name" value="ABC_TRANSPORTER_2"/>
    <property type="match status" value="1"/>
</dbReference>
<dbReference type="GO" id="GO:0016887">
    <property type="term" value="F:ATP hydrolysis activity"/>
    <property type="evidence" value="ECO:0007669"/>
    <property type="project" value="InterPro"/>
</dbReference>
<gene>
    <name evidence="6" type="ORF">IAA53_04720</name>
</gene>
<dbReference type="AlphaFoldDB" id="A0A9D1DH92"/>
<dbReference type="InterPro" id="IPR017871">
    <property type="entry name" value="ABC_transporter-like_CS"/>
</dbReference>
<feature type="domain" description="ABC transporter" evidence="5">
    <location>
        <begin position="3"/>
        <end position="238"/>
    </location>
</feature>
<evidence type="ECO:0000256" key="2">
    <source>
        <dbReference type="ARBA" id="ARBA00022448"/>
    </source>
</evidence>
<evidence type="ECO:0000313" key="6">
    <source>
        <dbReference type="EMBL" id="HIR50578.1"/>
    </source>
</evidence>
<dbReference type="PROSITE" id="PS00211">
    <property type="entry name" value="ABC_TRANSPORTER_1"/>
    <property type="match status" value="1"/>
</dbReference>
<dbReference type="Gene3D" id="3.40.50.300">
    <property type="entry name" value="P-loop containing nucleotide triphosphate hydrolases"/>
    <property type="match status" value="1"/>
</dbReference>
<dbReference type="PANTHER" id="PTHR42734:SF6">
    <property type="entry name" value="MOLYBDATE IMPORT ATP-BINDING PROTEIN MOLC"/>
    <property type="match status" value="1"/>
</dbReference>
<comment type="similarity">
    <text evidence="1">Belongs to the ABC transporter superfamily.</text>
</comment>
<keyword evidence="4 6" id="KW-0067">ATP-binding</keyword>
<keyword evidence="3" id="KW-0547">Nucleotide-binding</keyword>
<evidence type="ECO:0000256" key="4">
    <source>
        <dbReference type="ARBA" id="ARBA00022840"/>
    </source>
</evidence>
<dbReference type="PANTHER" id="PTHR42734">
    <property type="entry name" value="METAL TRANSPORT SYSTEM ATP-BINDING PROTEIN TM_0124-RELATED"/>
    <property type="match status" value="1"/>
</dbReference>
<reference evidence="6" key="1">
    <citation type="submission" date="2020-10" db="EMBL/GenBank/DDBJ databases">
        <authorList>
            <person name="Gilroy R."/>
        </authorList>
    </citation>
    <scope>NUCLEOTIDE SEQUENCE</scope>
    <source>
        <strain evidence="6">ChiBcec15-4380</strain>
    </source>
</reference>
<dbReference type="GO" id="GO:0005524">
    <property type="term" value="F:ATP binding"/>
    <property type="evidence" value="ECO:0007669"/>
    <property type="project" value="UniProtKB-KW"/>
</dbReference>
<name>A0A9D1DH92_9FIRM</name>
<dbReference type="EMBL" id="DVHE01000039">
    <property type="protein sequence ID" value="HIR50578.1"/>
    <property type="molecule type" value="Genomic_DNA"/>
</dbReference>
<accession>A0A9D1DH92</accession>
<dbReference type="CDD" id="cd03214">
    <property type="entry name" value="ABC_Iron-Siderophores_B12_Hemin"/>
    <property type="match status" value="1"/>
</dbReference>
<evidence type="ECO:0000256" key="1">
    <source>
        <dbReference type="ARBA" id="ARBA00005417"/>
    </source>
</evidence>
<dbReference type="FunFam" id="3.40.50.300:FF:000134">
    <property type="entry name" value="Iron-enterobactin ABC transporter ATP-binding protein"/>
    <property type="match status" value="1"/>
</dbReference>
<proteinExistence type="inferred from homology"/>
<dbReference type="InterPro" id="IPR050153">
    <property type="entry name" value="Metal_Ion_Import_ABC"/>
</dbReference>
<dbReference type="Proteomes" id="UP000824239">
    <property type="component" value="Unassembled WGS sequence"/>
</dbReference>
<dbReference type="InterPro" id="IPR027417">
    <property type="entry name" value="P-loop_NTPase"/>
</dbReference>
<keyword evidence="2" id="KW-0813">Transport</keyword>
<protein>
    <submittedName>
        <fullName evidence="6">ABC transporter ATP-binding protein</fullName>
    </submittedName>
</protein>
<dbReference type="InterPro" id="IPR003439">
    <property type="entry name" value="ABC_transporter-like_ATP-bd"/>
</dbReference>